<feature type="domain" description="NapC/NirT cytochrome c N-terminal" evidence="14">
    <location>
        <begin position="38"/>
        <end position="113"/>
    </location>
</feature>
<keyword evidence="7" id="KW-0479">Metal-binding</keyword>
<evidence type="ECO:0000256" key="1">
    <source>
        <dbReference type="ARBA" id="ARBA00004236"/>
    </source>
</evidence>
<evidence type="ECO:0000256" key="7">
    <source>
        <dbReference type="ARBA" id="ARBA00022723"/>
    </source>
</evidence>
<proteinExistence type="inferred from homology"/>
<keyword evidence="16" id="KW-1185">Reference proteome</keyword>
<feature type="region of interest" description="Disordered" evidence="12">
    <location>
        <begin position="1"/>
        <end position="29"/>
    </location>
</feature>
<comment type="caution">
    <text evidence="15">The sequence shown here is derived from an EMBL/GenBank/DDBJ whole genome shotgun (WGS) entry which is preliminary data.</text>
</comment>
<dbReference type="AlphaFoldDB" id="A0A5C5Y1Z5"/>
<dbReference type="RefSeq" id="WP_231131318.1">
    <property type="nucleotide sequence ID" value="NZ_CP036319.1"/>
</dbReference>
<evidence type="ECO:0000256" key="6">
    <source>
        <dbReference type="ARBA" id="ARBA00022692"/>
    </source>
</evidence>
<dbReference type="SUPFAM" id="SSF48695">
    <property type="entry name" value="Multiheme cytochromes"/>
    <property type="match status" value="1"/>
</dbReference>
<gene>
    <name evidence="15" type="primary">nrfH_1</name>
    <name evidence="15" type="ORF">Pan14r_09080</name>
</gene>
<keyword evidence="11 13" id="KW-0472">Membrane</keyword>
<comment type="subcellular location">
    <subcellularLocation>
        <location evidence="1">Cell membrane</location>
    </subcellularLocation>
</comment>
<dbReference type="NCBIfam" id="TIGR03153">
    <property type="entry name" value="cytochr_NrfH"/>
    <property type="match status" value="1"/>
</dbReference>
<feature type="compositionally biased region" description="Basic and acidic residues" evidence="12">
    <location>
        <begin position="1"/>
        <end position="13"/>
    </location>
</feature>
<keyword evidence="9 13" id="KW-1133">Transmembrane helix</keyword>
<dbReference type="InterPro" id="IPR017571">
    <property type="entry name" value="NrfH"/>
</dbReference>
<dbReference type="Pfam" id="PF03264">
    <property type="entry name" value="Cytochrom_NNT"/>
    <property type="match status" value="1"/>
</dbReference>
<evidence type="ECO:0000256" key="9">
    <source>
        <dbReference type="ARBA" id="ARBA00022989"/>
    </source>
</evidence>
<dbReference type="InterPro" id="IPR038266">
    <property type="entry name" value="NapC/NirT_cytc_sf"/>
</dbReference>
<dbReference type="GO" id="GO:0022900">
    <property type="term" value="P:electron transport chain"/>
    <property type="evidence" value="ECO:0007669"/>
    <property type="project" value="InterPro"/>
</dbReference>
<comment type="similarity">
    <text evidence="2">Belongs to the NapC/NirT/NrfH family.</text>
</comment>
<evidence type="ECO:0000313" key="15">
    <source>
        <dbReference type="EMBL" id="TWT68661.1"/>
    </source>
</evidence>
<evidence type="ECO:0000256" key="2">
    <source>
        <dbReference type="ARBA" id="ARBA00007395"/>
    </source>
</evidence>
<sequence length="180" mass="19510">MTKDTSHTNRPEPDEGSGPATSDPASPQAKPRFGKGAIVFAMTLGVLAGVGMFTFGYGKGASYLSNNPQTCVNCHVMQDHMDSWQQSSHHHVAVCNDCHLPHDPIGKWVTKADNGFFHSLAFTLGGYDDPIQIKPRNRRVTQSTCVDCHKNFVHNLLPANTGSDMTNCVHCHGDVGHAGR</sequence>
<evidence type="ECO:0000256" key="8">
    <source>
        <dbReference type="ARBA" id="ARBA00022982"/>
    </source>
</evidence>
<dbReference type="GO" id="GO:0009061">
    <property type="term" value="P:anaerobic respiration"/>
    <property type="evidence" value="ECO:0007669"/>
    <property type="project" value="TreeGrafter"/>
</dbReference>
<dbReference type="PANTHER" id="PTHR30333">
    <property type="entry name" value="CYTOCHROME C-TYPE PROTEIN"/>
    <property type="match status" value="1"/>
</dbReference>
<reference evidence="15 16" key="1">
    <citation type="submission" date="2019-02" db="EMBL/GenBank/DDBJ databases">
        <title>Deep-cultivation of Planctomycetes and their phenomic and genomic characterization uncovers novel biology.</title>
        <authorList>
            <person name="Wiegand S."/>
            <person name="Jogler M."/>
            <person name="Boedeker C."/>
            <person name="Pinto D."/>
            <person name="Vollmers J."/>
            <person name="Rivas-Marin E."/>
            <person name="Kohn T."/>
            <person name="Peeters S.H."/>
            <person name="Heuer A."/>
            <person name="Rast P."/>
            <person name="Oberbeckmann S."/>
            <person name="Bunk B."/>
            <person name="Jeske O."/>
            <person name="Meyerdierks A."/>
            <person name="Storesund J.E."/>
            <person name="Kallscheuer N."/>
            <person name="Luecker S."/>
            <person name="Lage O.M."/>
            <person name="Pohl T."/>
            <person name="Merkel B.J."/>
            <person name="Hornburger P."/>
            <person name="Mueller R.-W."/>
            <person name="Bruemmer F."/>
            <person name="Labrenz M."/>
            <person name="Spormann A.M."/>
            <person name="Op Den Camp H."/>
            <person name="Overmann J."/>
            <person name="Amann R."/>
            <person name="Jetten M.S.M."/>
            <person name="Mascher T."/>
            <person name="Medema M.H."/>
            <person name="Devos D.P."/>
            <person name="Kaster A.-K."/>
            <person name="Ovreas L."/>
            <person name="Rohde M."/>
            <person name="Galperin M.Y."/>
            <person name="Jogler C."/>
        </authorList>
    </citation>
    <scope>NUCLEOTIDE SEQUENCE [LARGE SCALE GENOMIC DNA]</scope>
    <source>
        <strain evidence="15 16">Pan14r</strain>
    </source>
</reference>
<evidence type="ECO:0000259" key="14">
    <source>
        <dbReference type="Pfam" id="PF03264"/>
    </source>
</evidence>
<evidence type="ECO:0000256" key="13">
    <source>
        <dbReference type="SAM" id="Phobius"/>
    </source>
</evidence>
<dbReference type="GO" id="GO:0009055">
    <property type="term" value="F:electron transfer activity"/>
    <property type="evidence" value="ECO:0007669"/>
    <property type="project" value="TreeGrafter"/>
</dbReference>
<evidence type="ECO:0000256" key="10">
    <source>
        <dbReference type="ARBA" id="ARBA00023004"/>
    </source>
</evidence>
<feature type="transmembrane region" description="Helical" evidence="13">
    <location>
        <begin position="37"/>
        <end position="58"/>
    </location>
</feature>
<dbReference type="InterPro" id="IPR036280">
    <property type="entry name" value="Multihaem_cyt_sf"/>
</dbReference>
<evidence type="ECO:0000313" key="16">
    <source>
        <dbReference type="Proteomes" id="UP000317238"/>
    </source>
</evidence>
<keyword evidence="8" id="KW-0249">Electron transport</keyword>
<evidence type="ECO:0000256" key="5">
    <source>
        <dbReference type="ARBA" id="ARBA00022617"/>
    </source>
</evidence>
<keyword evidence="10" id="KW-0408">Iron</keyword>
<evidence type="ECO:0000256" key="12">
    <source>
        <dbReference type="SAM" id="MobiDB-lite"/>
    </source>
</evidence>
<dbReference type="GO" id="GO:0046872">
    <property type="term" value="F:metal ion binding"/>
    <property type="evidence" value="ECO:0007669"/>
    <property type="project" value="UniProtKB-KW"/>
</dbReference>
<dbReference type="PANTHER" id="PTHR30333:SF1">
    <property type="entry name" value="CYTOCHROME C-TYPE PROTEIN NAPC"/>
    <property type="match status" value="1"/>
</dbReference>
<organism evidence="15 16">
    <name type="scientific">Crateriforma conspicua</name>
    <dbReference type="NCBI Taxonomy" id="2527996"/>
    <lineage>
        <taxon>Bacteria</taxon>
        <taxon>Pseudomonadati</taxon>
        <taxon>Planctomycetota</taxon>
        <taxon>Planctomycetia</taxon>
        <taxon>Planctomycetales</taxon>
        <taxon>Planctomycetaceae</taxon>
        <taxon>Crateriforma</taxon>
    </lineage>
</organism>
<accession>A0A5C5Y1Z5</accession>
<dbReference type="GO" id="GO:0005886">
    <property type="term" value="C:plasma membrane"/>
    <property type="evidence" value="ECO:0007669"/>
    <property type="project" value="UniProtKB-SubCell"/>
</dbReference>
<keyword evidence="6 13" id="KW-0812">Transmembrane</keyword>
<evidence type="ECO:0000256" key="11">
    <source>
        <dbReference type="ARBA" id="ARBA00023136"/>
    </source>
</evidence>
<dbReference type="InterPro" id="IPR005126">
    <property type="entry name" value="NapC/NirT_cyt_c_N"/>
</dbReference>
<dbReference type="Proteomes" id="UP000317238">
    <property type="component" value="Unassembled WGS sequence"/>
</dbReference>
<keyword evidence="4" id="KW-1003">Cell membrane</keyword>
<keyword evidence="3" id="KW-0813">Transport</keyword>
<dbReference type="InterPro" id="IPR051174">
    <property type="entry name" value="Cytochrome_c-type_ET"/>
</dbReference>
<keyword evidence="5" id="KW-0349">Heme</keyword>
<protein>
    <submittedName>
        <fullName evidence="15">Cytochrome c-type protein NrfH</fullName>
    </submittedName>
</protein>
<name>A0A5C5Y1Z5_9PLAN</name>
<dbReference type="Gene3D" id="1.10.3820.10">
    <property type="entry name" value="Di-heme elbow motif domain"/>
    <property type="match status" value="1"/>
</dbReference>
<evidence type="ECO:0000256" key="4">
    <source>
        <dbReference type="ARBA" id="ARBA00022475"/>
    </source>
</evidence>
<dbReference type="EMBL" id="SJPL01000001">
    <property type="protein sequence ID" value="TWT68661.1"/>
    <property type="molecule type" value="Genomic_DNA"/>
</dbReference>
<evidence type="ECO:0000256" key="3">
    <source>
        <dbReference type="ARBA" id="ARBA00022448"/>
    </source>
</evidence>